<accession>A0AAN9PU00</accession>
<name>A0AAN9PU00_CLITE</name>
<organism evidence="1 2">
    <name type="scientific">Clitoria ternatea</name>
    <name type="common">Butterfly pea</name>
    <dbReference type="NCBI Taxonomy" id="43366"/>
    <lineage>
        <taxon>Eukaryota</taxon>
        <taxon>Viridiplantae</taxon>
        <taxon>Streptophyta</taxon>
        <taxon>Embryophyta</taxon>
        <taxon>Tracheophyta</taxon>
        <taxon>Spermatophyta</taxon>
        <taxon>Magnoliopsida</taxon>
        <taxon>eudicotyledons</taxon>
        <taxon>Gunneridae</taxon>
        <taxon>Pentapetalae</taxon>
        <taxon>rosids</taxon>
        <taxon>fabids</taxon>
        <taxon>Fabales</taxon>
        <taxon>Fabaceae</taxon>
        <taxon>Papilionoideae</taxon>
        <taxon>50 kb inversion clade</taxon>
        <taxon>NPAAA clade</taxon>
        <taxon>indigoferoid/millettioid clade</taxon>
        <taxon>Phaseoleae</taxon>
        <taxon>Clitoria</taxon>
    </lineage>
</organism>
<proteinExistence type="predicted"/>
<evidence type="ECO:0000313" key="1">
    <source>
        <dbReference type="EMBL" id="KAK7310112.1"/>
    </source>
</evidence>
<keyword evidence="2" id="KW-1185">Reference proteome</keyword>
<protein>
    <submittedName>
        <fullName evidence="1">Uncharacterized protein</fullName>
    </submittedName>
</protein>
<gene>
    <name evidence="1" type="ORF">RJT34_07392</name>
</gene>
<dbReference type="Proteomes" id="UP001359559">
    <property type="component" value="Unassembled WGS sequence"/>
</dbReference>
<sequence length="82" mass="9199">MLYLGSVQSAIYNPNAIGNPSRDIFPLLKFPYAPSSPRSFFLEKLLVFPLGSQDQPSSPSFQALQSLGSCWRFGLLYRSLRL</sequence>
<evidence type="ECO:0000313" key="2">
    <source>
        <dbReference type="Proteomes" id="UP001359559"/>
    </source>
</evidence>
<reference evidence="1 2" key="1">
    <citation type="submission" date="2024-01" db="EMBL/GenBank/DDBJ databases">
        <title>The genomes of 5 underutilized Papilionoideae crops provide insights into root nodulation and disease resistance.</title>
        <authorList>
            <person name="Yuan L."/>
        </authorList>
    </citation>
    <scope>NUCLEOTIDE SEQUENCE [LARGE SCALE GENOMIC DNA]</scope>
    <source>
        <strain evidence="1">LY-2023</strain>
        <tissue evidence="1">Leaf</tissue>
    </source>
</reference>
<comment type="caution">
    <text evidence="1">The sequence shown here is derived from an EMBL/GenBank/DDBJ whole genome shotgun (WGS) entry which is preliminary data.</text>
</comment>
<dbReference type="AlphaFoldDB" id="A0AAN9PU00"/>
<dbReference type="EMBL" id="JAYKXN010000002">
    <property type="protein sequence ID" value="KAK7310112.1"/>
    <property type="molecule type" value="Genomic_DNA"/>
</dbReference>